<dbReference type="GO" id="GO:0005576">
    <property type="term" value="C:extracellular region"/>
    <property type="evidence" value="ECO:0007669"/>
    <property type="project" value="UniProtKB-SubCell"/>
</dbReference>
<dbReference type="GO" id="GO:0004601">
    <property type="term" value="F:peroxidase activity"/>
    <property type="evidence" value="ECO:0007669"/>
    <property type="project" value="UniProtKB-KW"/>
</dbReference>
<dbReference type="InterPro" id="IPR010255">
    <property type="entry name" value="Haem_peroxidase_sf"/>
</dbReference>
<keyword evidence="4" id="KW-0408">Iron</keyword>
<dbReference type="Pfam" id="PF03098">
    <property type="entry name" value="An_peroxidase"/>
    <property type="match status" value="1"/>
</dbReference>
<dbReference type="SUPFAM" id="SSF48113">
    <property type="entry name" value="Heme-dependent peroxidases"/>
    <property type="match status" value="1"/>
</dbReference>
<comment type="subcellular location">
    <subcellularLocation>
        <location evidence="1">Secreted</location>
    </subcellularLocation>
</comment>
<dbReference type="AlphaFoldDB" id="A0A397UHN6"/>
<dbReference type="Gene3D" id="1.10.640.10">
    <property type="entry name" value="Haem peroxidase domain superfamily, animal type"/>
    <property type="match status" value="1"/>
</dbReference>
<keyword evidence="3" id="KW-0325">Glycoprotein</keyword>
<dbReference type="PANTHER" id="PTHR11475">
    <property type="entry name" value="OXIDASE/PEROXIDASE"/>
    <property type="match status" value="1"/>
</dbReference>
<evidence type="ECO:0000256" key="2">
    <source>
        <dbReference type="ARBA" id="ARBA00022525"/>
    </source>
</evidence>
<keyword evidence="2" id="KW-0964">Secreted</keyword>
<proteinExistence type="predicted"/>
<dbReference type="STRING" id="44941.A0A397UHN6"/>
<sequence>MVSITSQGLFSLALCFFIIINQQLPVHSQYVSGNQSDLVPDLPKLKTCTVNDTTWRSFDGSCNNIEDSNWGVPFSIFDRGDFQPYYKDNYTGQAWSRIDVRMISNILSDSGQKPVFSGSPLDEDLLSTARKSIFEIFFGQFVNHDMEDAALATVSLGLAIANITDDPVLNSQPNNPFNPTKNPLLPISLSLGRQINGTLYPVNAGNSYLDLSAIYGIGDDVANSLRTNQNGTLYLETYFGDGGAYNKNLTNVTAERMAPSPGKTGVYPNLSPPAIDANDAMVSGDARCSENIQLCIVTTLWIREHNWWAKVILEDDPSLKDNDEEIFQRARKITIGEYQHIIFNEYLPAVLGIKMPPYSGYDPKLRPETSSHFSGAAFRYGHSNVRPYNIIDGCTEELINLHPDFSFPDSHPNRFYFVGKSVPIPSPPGSNITSKKLDYTPLRMLTLASGTQGDGMDNIIASMLRETAADFDLIITTALRNIPGGMDLFSLDIGRGRMLGLPPYDKYREVYHPEGSLYKYKECEQDSQEEDSIECFKLITSNITVATGLKNIYKKISNIDLIIGMFAEDKASPTAPLPPTITAIILQEFLRKRSSDRYWYEGETYTDEEISKIKKTSMRDVIMRNTNVRNIQINPFKSPGIKDPLATVLCSKKN</sequence>
<dbReference type="InterPro" id="IPR019791">
    <property type="entry name" value="Haem_peroxidase_animal"/>
</dbReference>
<organism evidence="6 7">
    <name type="scientific">Gigaspora rosea</name>
    <dbReference type="NCBI Taxonomy" id="44941"/>
    <lineage>
        <taxon>Eukaryota</taxon>
        <taxon>Fungi</taxon>
        <taxon>Fungi incertae sedis</taxon>
        <taxon>Mucoromycota</taxon>
        <taxon>Glomeromycotina</taxon>
        <taxon>Glomeromycetes</taxon>
        <taxon>Diversisporales</taxon>
        <taxon>Gigasporaceae</taxon>
        <taxon>Gigaspora</taxon>
    </lineage>
</organism>
<evidence type="ECO:0000256" key="4">
    <source>
        <dbReference type="PIRSR" id="PIRSR619791-2"/>
    </source>
</evidence>
<dbReference type="GO" id="GO:0046872">
    <property type="term" value="F:metal ion binding"/>
    <property type="evidence" value="ECO:0007669"/>
    <property type="project" value="UniProtKB-KW"/>
</dbReference>
<evidence type="ECO:0000256" key="5">
    <source>
        <dbReference type="SAM" id="SignalP"/>
    </source>
</evidence>
<dbReference type="InterPro" id="IPR037120">
    <property type="entry name" value="Haem_peroxidase_sf_animal"/>
</dbReference>
<protein>
    <submittedName>
        <fullName evidence="6">Heme peroxidase</fullName>
    </submittedName>
</protein>
<dbReference type="GO" id="GO:0020037">
    <property type="term" value="F:heme binding"/>
    <property type="evidence" value="ECO:0007669"/>
    <property type="project" value="InterPro"/>
</dbReference>
<dbReference type="PRINTS" id="PR00457">
    <property type="entry name" value="ANPEROXIDASE"/>
</dbReference>
<dbReference type="PROSITE" id="PS50292">
    <property type="entry name" value="PEROXIDASE_3"/>
    <property type="match status" value="1"/>
</dbReference>
<keyword evidence="7" id="KW-1185">Reference proteome</keyword>
<evidence type="ECO:0000256" key="3">
    <source>
        <dbReference type="ARBA" id="ARBA00023180"/>
    </source>
</evidence>
<keyword evidence="4" id="KW-0479">Metal-binding</keyword>
<keyword evidence="5" id="KW-0732">Signal</keyword>
<dbReference type="OrthoDB" id="823504at2759"/>
<keyword evidence="4" id="KW-0349">Heme</keyword>
<feature type="binding site" description="axial binding residue" evidence="4">
    <location>
        <position position="382"/>
    </location>
    <ligand>
        <name>heme b</name>
        <dbReference type="ChEBI" id="CHEBI:60344"/>
    </ligand>
    <ligandPart>
        <name>Fe</name>
        <dbReference type="ChEBI" id="CHEBI:18248"/>
    </ligandPart>
</feature>
<keyword evidence="6" id="KW-0560">Oxidoreductase</keyword>
<keyword evidence="6" id="KW-0575">Peroxidase</keyword>
<evidence type="ECO:0000313" key="6">
    <source>
        <dbReference type="EMBL" id="RIB08738.1"/>
    </source>
</evidence>
<gene>
    <name evidence="6" type="ORF">C2G38_2210809</name>
</gene>
<evidence type="ECO:0000256" key="1">
    <source>
        <dbReference type="ARBA" id="ARBA00004613"/>
    </source>
</evidence>
<reference evidence="6 7" key="1">
    <citation type="submission" date="2018-06" db="EMBL/GenBank/DDBJ databases">
        <title>Comparative genomics reveals the genomic features of Rhizophagus irregularis, R. cerebriforme, R. diaphanum and Gigaspora rosea, and their symbiotic lifestyle signature.</title>
        <authorList>
            <person name="Morin E."/>
            <person name="San Clemente H."/>
            <person name="Chen E.C.H."/>
            <person name="De La Providencia I."/>
            <person name="Hainaut M."/>
            <person name="Kuo A."/>
            <person name="Kohler A."/>
            <person name="Murat C."/>
            <person name="Tang N."/>
            <person name="Roy S."/>
            <person name="Loubradou J."/>
            <person name="Henrissat B."/>
            <person name="Grigoriev I.V."/>
            <person name="Corradi N."/>
            <person name="Roux C."/>
            <person name="Martin F.M."/>
        </authorList>
    </citation>
    <scope>NUCLEOTIDE SEQUENCE [LARGE SCALE GENOMIC DNA]</scope>
    <source>
        <strain evidence="6 7">DAOM 194757</strain>
    </source>
</reference>
<dbReference type="PANTHER" id="PTHR11475:SF4">
    <property type="entry name" value="CHORION PEROXIDASE"/>
    <property type="match status" value="1"/>
</dbReference>
<name>A0A397UHN6_9GLOM</name>
<dbReference type="EMBL" id="QKWP01001467">
    <property type="protein sequence ID" value="RIB08738.1"/>
    <property type="molecule type" value="Genomic_DNA"/>
</dbReference>
<feature type="chain" id="PRO_5017343391" evidence="5">
    <location>
        <begin position="29"/>
        <end position="654"/>
    </location>
</feature>
<feature type="signal peptide" evidence="5">
    <location>
        <begin position="1"/>
        <end position="28"/>
    </location>
</feature>
<accession>A0A397UHN6</accession>
<dbReference type="GO" id="GO:0006979">
    <property type="term" value="P:response to oxidative stress"/>
    <property type="evidence" value="ECO:0007669"/>
    <property type="project" value="InterPro"/>
</dbReference>
<evidence type="ECO:0000313" key="7">
    <source>
        <dbReference type="Proteomes" id="UP000266673"/>
    </source>
</evidence>
<dbReference type="Proteomes" id="UP000266673">
    <property type="component" value="Unassembled WGS sequence"/>
</dbReference>
<comment type="caution">
    <text evidence="6">The sequence shown here is derived from an EMBL/GenBank/DDBJ whole genome shotgun (WGS) entry which is preliminary data.</text>
</comment>